<feature type="coiled-coil region" evidence="1">
    <location>
        <begin position="425"/>
        <end position="467"/>
    </location>
</feature>
<dbReference type="EMBL" id="BBMZ01000008">
    <property type="protein sequence ID" value="GAL57868.1"/>
    <property type="molecule type" value="Genomic_DNA"/>
</dbReference>
<evidence type="ECO:0008006" key="4">
    <source>
        <dbReference type="Google" id="ProtNLM"/>
    </source>
</evidence>
<evidence type="ECO:0000256" key="1">
    <source>
        <dbReference type="SAM" id="Coils"/>
    </source>
</evidence>
<dbReference type="Proteomes" id="UP000029462">
    <property type="component" value="Unassembled WGS sequence"/>
</dbReference>
<dbReference type="AlphaFoldDB" id="A0A090V179"/>
<evidence type="ECO:0000313" key="3">
    <source>
        <dbReference type="Proteomes" id="UP000029462"/>
    </source>
</evidence>
<protein>
    <recommendedName>
        <fullName evidence="4">Phage tail tape measure protein</fullName>
    </recommendedName>
</protein>
<comment type="caution">
    <text evidence="2">The sequence shown here is derived from an EMBL/GenBank/DDBJ whole genome shotgun (WGS) entry which is preliminary data.</text>
</comment>
<proteinExistence type="predicted"/>
<organism evidence="2 3">
    <name type="scientific">Pseudescherichia vulneris NBRC 102420</name>
    <dbReference type="NCBI Taxonomy" id="1115515"/>
    <lineage>
        <taxon>Bacteria</taxon>
        <taxon>Pseudomonadati</taxon>
        <taxon>Pseudomonadota</taxon>
        <taxon>Gammaproteobacteria</taxon>
        <taxon>Enterobacterales</taxon>
        <taxon>Enterobacteriaceae</taxon>
        <taxon>Pseudescherichia</taxon>
    </lineage>
</organism>
<dbReference type="OrthoDB" id="6630468at2"/>
<dbReference type="RefSeq" id="WP_131406002.1">
    <property type="nucleotide sequence ID" value="NZ_BBMZ01000008.1"/>
</dbReference>
<gene>
    <name evidence="2" type="ORF">EV102420_08_03310</name>
</gene>
<evidence type="ECO:0000313" key="2">
    <source>
        <dbReference type="EMBL" id="GAL57868.1"/>
    </source>
</evidence>
<name>A0A090V179_PSEVU</name>
<dbReference type="STRING" id="1115515.EV102420_08_03310"/>
<accession>A0A090V179</accession>
<dbReference type="eggNOG" id="COG1196">
    <property type="taxonomic scope" value="Bacteria"/>
</dbReference>
<reference evidence="2 3" key="1">
    <citation type="submission" date="2014-09" db="EMBL/GenBank/DDBJ databases">
        <title>Whole genome shotgun sequence of Escherichia vulneris NBRC 102420.</title>
        <authorList>
            <person name="Yoshida Y."/>
            <person name="Hosoyama A."/>
            <person name="Tsuchikane K."/>
            <person name="Ohji S."/>
            <person name="Ichikawa N."/>
            <person name="Kimura A."/>
            <person name="Yamazoe A."/>
            <person name="Ezaki T."/>
            <person name="Fujita N."/>
        </authorList>
    </citation>
    <scope>NUCLEOTIDE SEQUENCE [LARGE SCALE GENOMIC DNA]</scope>
    <source>
        <strain evidence="2 3">NBRC 102420</strain>
    </source>
</reference>
<keyword evidence="3" id="KW-1185">Reference proteome</keyword>
<sequence>MAQNNTQAMIFEIRGDESGLQRSLKNAANSIGDFSNRAGGSFSGITAGLSQTQIAVGSLAGAVGVAGLAIAGTMAKVAAQSEKAFEIFQAGSLSQMGITQLQQMANIYATVGLTIENIADQQKDLKDRIGDALTNGAGSFLTDVVQPLRLNILELQKMADAGEDVYAHIYFAAKAQGLSASQMVNMFETMGSDAAKRLTVLKQYNSEQEYNNNLSTQQVQLTEEQSTAFEKYRESTATLSIAWEKWNNSAIAPIASNLADILNLMTRILNSKPVAAAAAATGQEGLDRVKNYQQGFQQNLLKNSSIFGQQLAEQSEKDSMQLNNNLSFAVGLAQANLDNLKSTIADYSKGVEKSTITASMKTFQTAKQATQDSIDALDVQYKQTKEAIEKSVLKAYGGNTKAMQADIDTLSEGYKKKRADLVKSLTAEEDKAADAAKKKAEAEGKKAEAAQKQADAKRIQAQKVLQQTLTAIAGTGAQVQVQQFTEQQNAIETRIRDSAKTLGTSEAEVTEMLKGQYESRKRMFKEMTESMLNESDPKKLAQNIAAIGGNNINGTQLSDIQNAQDERLGIDSTSPFQMTAGQSTLDKISTDGQAELALNQQLYEAKLLGDQEYQDRMLAINDATSNKIAQANTDAANKTLSMYATGAENLGTMMAGAFGESNAAAVASFAISKGVAVAQSMINIQQGISEAMKLGWPLGIPAGLKVAAEGAKIMSTIKGTKIQGQAHDGWDSLPSTGTYNLEKGERVVGKSLNQDLTKYLSNQGSSSTGDIKIDAPLIIQNAGELSDSKFQEMCDRHADTLVQVIRKSQKKNV</sequence>
<keyword evidence="1" id="KW-0175">Coiled coil</keyword>